<evidence type="ECO:0000313" key="2">
    <source>
        <dbReference type="EMBL" id="NYT27442.1"/>
    </source>
</evidence>
<gene>
    <name evidence="2" type="ORF">H0A76_05800</name>
</gene>
<dbReference type="Pfam" id="PF01839">
    <property type="entry name" value="FG-GAP"/>
    <property type="match status" value="1"/>
</dbReference>
<evidence type="ECO:0000256" key="1">
    <source>
        <dbReference type="ARBA" id="ARBA00022729"/>
    </source>
</evidence>
<dbReference type="InterPro" id="IPR028994">
    <property type="entry name" value="Integrin_alpha_N"/>
</dbReference>
<dbReference type="SUPFAM" id="SSF69318">
    <property type="entry name" value="Integrin alpha N-terminal domain"/>
    <property type="match status" value="1"/>
</dbReference>
<dbReference type="Proteomes" id="UP000568751">
    <property type="component" value="Unassembled WGS sequence"/>
</dbReference>
<dbReference type="EMBL" id="JACCHT010000001">
    <property type="protein sequence ID" value="NYT27442.1"/>
    <property type="molecule type" value="Genomic_DNA"/>
</dbReference>
<keyword evidence="1" id="KW-0732">Signal</keyword>
<comment type="caution">
    <text evidence="2">The sequence shown here is derived from an EMBL/GenBank/DDBJ whole genome shotgun (WGS) entry which is preliminary data.</text>
</comment>
<proteinExistence type="predicted"/>
<reference evidence="2 3" key="1">
    <citation type="submission" date="2020-05" db="EMBL/GenBank/DDBJ databases">
        <title>Horizontal transmission and recombination maintain forever young bacterial symbiont genomes.</title>
        <authorList>
            <person name="Russell S.L."/>
            <person name="Pepper-Tunick E."/>
            <person name="Svedberg J."/>
            <person name="Byrne A."/>
            <person name="Ruelas Castillo J."/>
            <person name="Vollmers C."/>
            <person name="Beinart R.A."/>
            <person name="Corbett-Detig R."/>
        </authorList>
    </citation>
    <scope>NUCLEOTIDE SEQUENCE [LARGE SCALE GENOMIC DNA]</scope>
    <source>
        <strain evidence="2">455</strain>
    </source>
</reference>
<organism evidence="2 3">
    <name type="scientific">Candidatus Thiodubiliella endoseptemdiera</name>
    <dbReference type="NCBI Taxonomy" id="2738886"/>
    <lineage>
        <taxon>Bacteria</taxon>
        <taxon>Pseudomonadati</taxon>
        <taxon>Pseudomonadota</taxon>
        <taxon>Gammaproteobacteria</taxon>
        <taxon>Candidatus Pseudothioglobaceae</taxon>
        <taxon>Candidatus Thiodubiliella</taxon>
    </lineage>
</organism>
<sequence>MALMGIYSAPTLADIDSDGDLDLVVGEK</sequence>
<name>A0A853F1A8_9GAMM</name>
<dbReference type="InterPro" id="IPR013517">
    <property type="entry name" value="FG-GAP"/>
</dbReference>
<dbReference type="AlphaFoldDB" id="A0A853F1A8"/>
<accession>A0A853F1A8</accession>
<protein>
    <submittedName>
        <fullName evidence="2">FG-GAP repeat protein</fullName>
    </submittedName>
</protein>
<evidence type="ECO:0000313" key="3">
    <source>
        <dbReference type="Proteomes" id="UP000568751"/>
    </source>
</evidence>